<gene>
    <name evidence="3" type="ORF">K8W01_08690</name>
</gene>
<dbReference type="InterPro" id="IPR013815">
    <property type="entry name" value="ATP_grasp_subdomain_1"/>
</dbReference>
<dbReference type="EMBL" id="DYYG01000028">
    <property type="protein sequence ID" value="HJE23720.1"/>
    <property type="molecule type" value="Genomic_DNA"/>
</dbReference>
<dbReference type="Gene3D" id="3.40.50.20">
    <property type="match status" value="1"/>
</dbReference>
<dbReference type="InterPro" id="IPR011761">
    <property type="entry name" value="ATP-grasp"/>
</dbReference>
<dbReference type="AlphaFoldDB" id="A0A921JEK6"/>
<reference evidence="3" key="1">
    <citation type="journal article" date="2021" name="PeerJ">
        <title>Extensive microbial diversity within the chicken gut microbiome revealed by metagenomics and culture.</title>
        <authorList>
            <person name="Gilroy R."/>
            <person name="Ravi A."/>
            <person name="Getino M."/>
            <person name="Pursley I."/>
            <person name="Horton D.L."/>
            <person name="Alikhan N.F."/>
            <person name="Baker D."/>
            <person name="Gharbi K."/>
            <person name="Hall N."/>
            <person name="Watson M."/>
            <person name="Adriaenssens E.M."/>
            <person name="Foster-Nyarko E."/>
            <person name="Jarju S."/>
            <person name="Secka A."/>
            <person name="Antonio M."/>
            <person name="Oren A."/>
            <person name="Chaudhuri R.R."/>
            <person name="La Ragione R."/>
            <person name="Hildebrand F."/>
            <person name="Pallen M.J."/>
        </authorList>
    </citation>
    <scope>NUCLEOTIDE SEQUENCE</scope>
    <source>
        <strain evidence="3">316</strain>
    </source>
</reference>
<sequence length="430" mass="48469">MTSGMRRPWRVLVIPGGTEIGLEINRALRDCKEVDLYSAGQDLPSASEFRFKRHVSMPPISDDGAIAAINAIIERNEIDFVFPAHDDVILALALHRSAIKARVLGAEPRICEITRFKSRTYRAVAGAVKVPEVVSSEETPHFPVFVKPDRGQGSQGARRIDDIETLRAVCGQEPGLIVTEFLPGDEYTVDCFSSKTKGLIFCRGRQRTRVRSGISMQSHPVDDPLFLDIARSIDGLLPMTGAWFFQLKRDRHGVLTLLEIAPRIAGAMALSRVTGVNFPLLTIYEAAGFDVGVEAFDADIEISRSLDNHYRIGFEFSAVYVDLDDTLIVRDQVNTRLVRFLYQCINEKKPIHLLTRHRFDLDATLRRYRLHTIFDSVRRVDDATCKSEFIREPDAIFIDDSFSERRRVARARGIKTFDSSAVECLLDERA</sequence>
<organism evidence="3 4">
    <name type="scientific">Methylorubrum populi</name>
    <dbReference type="NCBI Taxonomy" id="223967"/>
    <lineage>
        <taxon>Bacteria</taxon>
        <taxon>Pseudomonadati</taxon>
        <taxon>Pseudomonadota</taxon>
        <taxon>Alphaproteobacteria</taxon>
        <taxon>Hyphomicrobiales</taxon>
        <taxon>Methylobacteriaceae</taxon>
        <taxon>Methylorubrum</taxon>
    </lineage>
</organism>
<feature type="domain" description="ATP-grasp" evidence="2">
    <location>
        <begin position="117"/>
        <end position="287"/>
    </location>
</feature>
<keyword evidence="1" id="KW-0067">ATP-binding</keyword>
<dbReference type="GO" id="GO:0046872">
    <property type="term" value="F:metal ion binding"/>
    <property type="evidence" value="ECO:0007669"/>
    <property type="project" value="InterPro"/>
</dbReference>
<dbReference type="PROSITE" id="PS50975">
    <property type="entry name" value="ATP_GRASP"/>
    <property type="match status" value="1"/>
</dbReference>
<evidence type="ECO:0000313" key="3">
    <source>
        <dbReference type="EMBL" id="HJE23720.1"/>
    </source>
</evidence>
<comment type="caution">
    <text evidence="3">The sequence shown here is derived from an EMBL/GenBank/DDBJ whole genome shotgun (WGS) entry which is preliminary data.</text>
</comment>
<accession>A0A921JEK6</accession>
<dbReference type="SUPFAM" id="SSF56059">
    <property type="entry name" value="Glutathione synthetase ATP-binding domain-like"/>
    <property type="match status" value="1"/>
</dbReference>
<dbReference type="Pfam" id="PF15632">
    <property type="entry name" value="ATPgrasp_Ter"/>
    <property type="match status" value="1"/>
</dbReference>
<proteinExistence type="predicted"/>
<evidence type="ECO:0000259" key="2">
    <source>
        <dbReference type="PROSITE" id="PS50975"/>
    </source>
</evidence>
<evidence type="ECO:0000256" key="1">
    <source>
        <dbReference type="PROSITE-ProRule" id="PRU00409"/>
    </source>
</evidence>
<dbReference type="GO" id="GO:0005524">
    <property type="term" value="F:ATP binding"/>
    <property type="evidence" value="ECO:0007669"/>
    <property type="project" value="UniProtKB-UniRule"/>
</dbReference>
<protein>
    <submittedName>
        <fullName evidence="3">ATP-grasp domain-containing protein</fullName>
    </submittedName>
</protein>
<dbReference type="Gene3D" id="3.30.470.20">
    <property type="entry name" value="ATP-grasp fold, B domain"/>
    <property type="match status" value="1"/>
</dbReference>
<dbReference type="Proteomes" id="UP000742631">
    <property type="component" value="Unassembled WGS sequence"/>
</dbReference>
<reference evidence="3" key="2">
    <citation type="submission" date="2021-09" db="EMBL/GenBank/DDBJ databases">
        <authorList>
            <person name="Gilroy R."/>
        </authorList>
    </citation>
    <scope>NUCLEOTIDE SEQUENCE</scope>
    <source>
        <strain evidence="3">316</strain>
    </source>
</reference>
<name>A0A921JEK6_9HYPH</name>
<dbReference type="Gene3D" id="3.30.1490.20">
    <property type="entry name" value="ATP-grasp fold, A domain"/>
    <property type="match status" value="1"/>
</dbReference>
<keyword evidence="1" id="KW-0547">Nucleotide-binding</keyword>
<evidence type="ECO:0000313" key="4">
    <source>
        <dbReference type="Proteomes" id="UP000742631"/>
    </source>
</evidence>